<dbReference type="EMBL" id="CP038486">
    <property type="protein sequence ID" value="QFZ27462.1"/>
    <property type="molecule type" value="Genomic_DNA"/>
</dbReference>
<name>A0ACD0WJ14_CLALS</name>
<organism evidence="1 2">
    <name type="scientific">Clavispora lusitaniae</name>
    <name type="common">Candida lusitaniae</name>
    <dbReference type="NCBI Taxonomy" id="36911"/>
    <lineage>
        <taxon>Eukaryota</taxon>
        <taxon>Fungi</taxon>
        <taxon>Dikarya</taxon>
        <taxon>Ascomycota</taxon>
        <taxon>Saccharomycotina</taxon>
        <taxon>Pichiomycetes</taxon>
        <taxon>Metschnikowiaceae</taxon>
        <taxon>Clavispora</taxon>
    </lineage>
</organism>
<evidence type="ECO:0000313" key="2">
    <source>
        <dbReference type="Proteomes" id="UP000326582"/>
    </source>
</evidence>
<accession>A0ACD0WJ14</accession>
<gene>
    <name evidence="1" type="ORF">EJF14_30433</name>
</gene>
<proteinExistence type="predicted"/>
<protein>
    <submittedName>
        <fullName evidence="1">Uncharacterized protein</fullName>
    </submittedName>
</protein>
<dbReference type="Proteomes" id="UP000326582">
    <property type="component" value="Chromosome 3"/>
</dbReference>
<evidence type="ECO:0000313" key="1">
    <source>
        <dbReference type="EMBL" id="QFZ27462.1"/>
    </source>
</evidence>
<keyword evidence="2" id="KW-1185">Reference proteome</keyword>
<reference evidence="2" key="1">
    <citation type="journal article" date="2019" name="MBio">
        <title>Comparative genomics for the elucidation of multidrug resistance (MDR) in Candida lusitaniae.</title>
        <authorList>
            <person name="Kannan A."/>
            <person name="Asner S.A."/>
            <person name="Trachsel E."/>
            <person name="Kelly S."/>
            <person name="Parker J."/>
            <person name="Sanglard D."/>
        </authorList>
    </citation>
    <scope>NUCLEOTIDE SEQUENCE [LARGE SCALE GENOMIC DNA]</scope>
    <source>
        <strain evidence="2">P1</strain>
    </source>
</reference>
<sequence length="204" mass="22742">MWRRPRASWACSECSRPSGSSPRSRLRFSWVWRRSRTGGPFSTVFFPPATGSYKETWCRGRWFLLEMFLLWFFVRAACTWGGGGGSGRRYWARKALGRATALSIGCFGPISFGRTSSAKATEFGCSDTLTGQSGEIWKSRKSWAHGHISFSVRPLAVMSVLRSTCLAQCHFHLWAEDPTMIAWRHLGSLSGLSLHSSTGSGFSP</sequence>